<feature type="transmembrane region" description="Helical" evidence="1">
    <location>
        <begin position="128"/>
        <end position="153"/>
    </location>
</feature>
<feature type="transmembrane region" description="Helical" evidence="1">
    <location>
        <begin position="173"/>
        <end position="197"/>
    </location>
</feature>
<accession>A0A165QKW9</accession>
<proteinExistence type="predicted"/>
<feature type="transmembrane region" description="Helical" evidence="1">
    <location>
        <begin position="218"/>
        <end position="241"/>
    </location>
</feature>
<evidence type="ECO:0000256" key="1">
    <source>
        <dbReference type="SAM" id="Phobius"/>
    </source>
</evidence>
<keyword evidence="3" id="KW-1185">Reference proteome</keyword>
<keyword evidence="1" id="KW-1133">Transmembrane helix</keyword>
<dbReference type="Proteomes" id="UP000076761">
    <property type="component" value="Unassembled WGS sequence"/>
</dbReference>
<gene>
    <name evidence="2" type="ORF">NEOLEDRAFT_1243807</name>
</gene>
<evidence type="ECO:0008006" key="4">
    <source>
        <dbReference type="Google" id="ProtNLM"/>
    </source>
</evidence>
<keyword evidence="1" id="KW-0812">Transmembrane</keyword>
<keyword evidence="1" id="KW-0472">Membrane</keyword>
<feature type="transmembrane region" description="Helical" evidence="1">
    <location>
        <begin position="89"/>
        <end position="116"/>
    </location>
</feature>
<dbReference type="EMBL" id="KV425594">
    <property type="protein sequence ID" value="KZT22564.1"/>
    <property type="molecule type" value="Genomic_DNA"/>
</dbReference>
<feature type="transmembrane region" description="Helical" evidence="1">
    <location>
        <begin position="47"/>
        <end position="69"/>
    </location>
</feature>
<feature type="transmembrane region" description="Helical" evidence="1">
    <location>
        <begin position="247"/>
        <end position="266"/>
    </location>
</feature>
<dbReference type="OrthoDB" id="3259067at2759"/>
<dbReference type="InParanoid" id="A0A165QKW9"/>
<dbReference type="STRING" id="1314782.A0A165QKW9"/>
<name>A0A165QKW9_9AGAM</name>
<evidence type="ECO:0000313" key="3">
    <source>
        <dbReference type="Proteomes" id="UP000076761"/>
    </source>
</evidence>
<dbReference type="AlphaFoldDB" id="A0A165QKW9"/>
<reference evidence="2 3" key="1">
    <citation type="journal article" date="2016" name="Mol. Biol. Evol.">
        <title>Comparative Genomics of Early-Diverging Mushroom-Forming Fungi Provides Insights into the Origins of Lignocellulose Decay Capabilities.</title>
        <authorList>
            <person name="Nagy L.G."/>
            <person name="Riley R."/>
            <person name="Tritt A."/>
            <person name="Adam C."/>
            <person name="Daum C."/>
            <person name="Floudas D."/>
            <person name="Sun H."/>
            <person name="Yadav J.S."/>
            <person name="Pangilinan J."/>
            <person name="Larsson K.H."/>
            <person name="Matsuura K."/>
            <person name="Barry K."/>
            <person name="Labutti K."/>
            <person name="Kuo R."/>
            <person name="Ohm R.A."/>
            <person name="Bhattacharya S.S."/>
            <person name="Shirouzu T."/>
            <person name="Yoshinaga Y."/>
            <person name="Martin F.M."/>
            <person name="Grigoriev I.V."/>
            <person name="Hibbett D.S."/>
        </authorList>
    </citation>
    <scope>NUCLEOTIDE SEQUENCE [LARGE SCALE GENOMIC DNA]</scope>
    <source>
        <strain evidence="2 3">HHB14362 ss-1</strain>
    </source>
</reference>
<evidence type="ECO:0000313" key="2">
    <source>
        <dbReference type="EMBL" id="KZT22564.1"/>
    </source>
</evidence>
<sequence length="295" mass="32428">MPDAPLIQGSPNPAVTHTFFTLLISGGVGHAAVLLTMVLSTSVHRQATWFNFCATWIIYSLSYLLLVLFGQATGPPPNVALCVTQSALIYGAPVLTAYSALSLILQLVFNIYTALYKNRKPGLNIRTFWLLVLPYILYGIVIVEALEISVLDINNLRRSAVYCYVLSSVPRTISSLLVILALCMTIICEVLISIILYRRWRLYRKLAEATSQTPSLGTLTRIVFFTLFVLVAVSVAFGLAVTHHMTVAGTLVLSIMPLAAFLAAGIGRDVIHVWMWWKHPADNKAYEGNKANGAE</sequence>
<organism evidence="2 3">
    <name type="scientific">Neolentinus lepideus HHB14362 ss-1</name>
    <dbReference type="NCBI Taxonomy" id="1314782"/>
    <lineage>
        <taxon>Eukaryota</taxon>
        <taxon>Fungi</taxon>
        <taxon>Dikarya</taxon>
        <taxon>Basidiomycota</taxon>
        <taxon>Agaricomycotina</taxon>
        <taxon>Agaricomycetes</taxon>
        <taxon>Gloeophyllales</taxon>
        <taxon>Gloeophyllaceae</taxon>
        <taxon>Neolentinus</taxon>
    </lineage>
</organism>
<protein>
    <recommendedName>
        <fullName evidence="4">G-protein coupled receptors family 1 profile domain-containing protein</fullName>
    </recommendedName>
</protein>
<feature type="transmembrane region" description="Helical" evidence="1">
    <location>
        <begin position="20"/>
        <end position="40"/>
    </location>
</feature>